<evidence type="ECO:0000313" key="2">
    <source>
        <dbReference type="Proteomes" id="UP000264310"/>
    </source>
</evidence>
<accession>A0A371X175</accession>
<dbReference type="Proteomes" id="UP000264310">
    <property type="component" value="Unassembled WGS sequence"/>
</dbReference>
<gene>
    <name evidence="1" type="ORF">DYI37_13370</name>
</gene>
<organism evidence="1 2">
    <name type="scientific">Fulvimarina endophytica</name>
    <dbReference type="NCBI Taxonomy" id="2293836"/>
    <lineage>
        <taxon>Bacteria</taxon>
        <taxon>Pseudomonadati</taxon>
        <taxon>Pseudomonadota</taxon>
        <taxon>Alphaproteobacteria</taxon>
        <taxon>Hyphomicrobiales</taxon>
        <taxon>Aurantimonadaceae</taxon>
        <taxon>Fulvimarina</taxon>
    </lineage>
</organism>
<comment type="caution">
    <text evidence="1">The sequence shown here is derived from an EMBL/GenBank/DDBJ whole genome shotgun (WGS) entry which is preliminary data.</text>
</comment>
<protein>
    <submittedName>
        <fullName evidence="1">Uncharacterized protein</fullName>
    </submittedName>
</protein>
<dbReference type="EMBL" id="QURL01000005">
    <property type="protein sequence ID" value="RFC62937.1"/>
    <property type="molecule type" value="Genomic_DNA"/>
</dbReference>
<proteinExistence type="predicted"/>
<evidence type="ECO:0000313" key="1">
    <source>
        <dbReference type="EMBL" id="RFC62937.1"/>
    </source>
</evidence>
<reference evidence="1 2" key="1">
    <citation type="submission" date="2018-08" db="EMBL/GenBank/DDBJ databases">
        <title>Fulvimarina sp. 85, whole genome shotgun sequence.</title>
        <authorList>
            <person name="Tuo L."/>
        </authorList>
    </citation>
    <scope>NUCLEOTIDE SEQUENCE [LARGE SCALE GENOMIC DNA]</scope>
    <source>
        <strain evidence="1 2">85</strain>
    </source>
</reference>
<keyword evidence="2" id="KW-1185">Reference proteome</keyword>
<sequence>MKDQINEFLFCCDDLAGKDEDGTMNGLIDSLISTMIFHPARVTSTGQKAGAEPVQVAKAEAAPSVPSVSVVDAIARRRAVEKFAAWQMDAVSGGAAGASPRPANDAGIAGAAAGSASMNADDAAMPARSEAKSAIARAEQETLRTVRFTAMTAEGVKAAYAENLEP</sequence>
<dbReference type="AlphaFoldDB" id="A0A371X175"/>
<name>A0A371X175_9HYPH</name>